<dbReference type="Proteomes" id="UP000660861">
    <property type="component" value="Unassembled WGS sequence"/>
</dbReference>
<organism evidence="12 13">
    <name type="scientific">Zongyangia hominis</name>
    <dbReference type="NCBI Taxonomy" id="2763677"/>
    <lineage>
        <taxon>Bacteria</taxon>
        <taxon>Bacillati</taxon>
        <taxon>Bacillota</taxon>
        <taxon>Clostridia</taxon>
        <taxon>Eubacteriales</taxon>
        <taxon>Oscillospiraceae</taxon>
        <taxon>Zongyangia</taxon>
    </lineage>
</organism>
<comment type="function">
    <text evidence="9">Part of the Sec protein translocase complex. Interacts with the SecYEG preprotein conducting channel. SecDF uses the proton motive force (PMF) to complete protein translocation after the ATP-dependent function of SecA.</text>
</comment>
<evidence type="ECO:0000256" key="7">
    <source>
        <dbReference type="ARBA" id="ARBA00023010"/>
    </source>
</evidence>
<name>A0A926IAS1_9FIRM</name>
<keyword evidence="8 9" id="KW-0472">Membrane</keyword>
<comment type="subunit">
    <text evidence="9">Forms a complex with SecF. Part of the essential Sec protein translocation apparatus which comprises SecA, SecYEG and auxiliary proteins SecDF. Other proteins may also be involved.</text>
</comment>
<evidence type="ECO:0000313" key="13">
    <source>
        <dbReference type="Proteomes" id="UP000660861"/>
    </source>
</evidence>
<dbReference type="Pfam" id="PF02355">
    <property type="entry name" value="SecD_SecF_C"/>
    <property type="match status" value="1"/>
</dbReference>
<evidence type="ECO:0000256" key="1">
    <source>
        <dbReference type="ARBA" id="ARBA00004651"/>
    </source>
</evidence>
<sequence>MKRVGKPVFFIVLVLIAALTYTAFFGIYTYNGDIQNTIVKGANDIRWGIDIRGGVDVTFSPPEGYDATDDEMAAAESVIKVRLVTQNITDSEVYTDYNKDRIIVRFPWKADETNFDPQSAIAELGETAMLTFREGKEVDESGKPTGVTAENIILTGSDVKKAEPRVLQDKNQYVVSLELEESGKQKFADATTRLAGKGVISIWMDDVLISYPNVDDPITDGNAMISGGFTAASAKDLADKINSGALPFKLETENYNAINPTLGLGAKDAMVLAGGIAFALVAIFIIAIYRLPGVVAMIALTGQMACTIAAITGFFPFIPSFTLTLPGIAGIILSIGVGVDANVITSERIKEEINTGKSLDGCIDLGYSRAFTAIFDSNITVVFVAVILMGAFGPPSSLFATILSPLFRFFGQSTAGAVYSFGYTLLVGIILNFVFGVTASRLMLKSLSKFKPLRKAWLYGGKK</sequence>
<evidence type="ECO:0000259" key="11">
    <source>
        <dbReference type="Pfam" id="PF22599"/>
    </source>
</evidence>
<feature type="transmembrane region" description="Helical" evidence="9">
    <location>
        <begin position="7"/>
        <end position="30"/>
    </location>
</feature>
<keyword evidence="5 9" id="KW-0653">Protein transport</keyword>
<feature type="transmembrane region" description="Helical" evidence="9">
    <location>
        <begin position="379"/>
        <end position="403"/>
    </location>
</feature>
<gene>
    <name evidence="9" type="primary">secD</name>
    <name evidence="12" type="ORF">H8709_01515</name>
</gene>
<evidence type="ECO:0000256" key="8">
    <source>
        <dbReference type="ARBA" id="ARBA00023136"/>
    </source>
</evidence>
<comment type="subcellular location">
    <subcellularLocation>
        <location evidence="1 9">Cell membrane</location>
        <topology evidence="1 9">Multi-pass membrane protein</topology>
    </subcellularLocation>
</comment>
<dbReference type="InterPro" id="IPR048634">
    <property type="entry name" value="SecD_SecF_C"/>
</dbReference>
<dbReference type="PANTHER" id="PTHR30081">
    <property type="entry name" value="PROTEIN-EXPORT MEMBRANE PROTEIN SEC"/>
    <property type="match status" value="1"/>
</dbReference>
<dbReference type="PANTHER" id="PTHR30081:SF1">
    <property type="entry name" value="PROTEIN TRANSLOCASE SUBUNIT SECD"/>
    <property type="match status" value="1"/>
</dbReference>
<dbReference type="RefSeq" id="WP_262396604.1">
    <property type="nucleotide sequence ID" value="NZ_JACRTC010000001.1"/>
</dbReference>
<keyword evidence="2 9" id="KW-0813">Transport</keyword>
<dbReference type="Pfam" id="PF22599">
    <property type="entry name" value="SecDF_P1_head"/>
    <property type="match status" value="1"/>
</dbReference>
<keyword evidence="6 9" id="KW-1133">Transmembrane helix</keyword>
<feature type="domain" description="SecDF P1 head subdomain" evidence="11">
    <location>
        <begin position="141"/>
        <end position="247"/>
    </location>
</feature>
<evidence type="ECO:0000256" key="3">
    <source>
        <dbReference type="ARBA" id="ARBA00022475"/>
    </source>
</evidence>
<accession>A0A926IAS1</accession>
<feature type="transmembrane region" description="Helical" evidence="9">
    <location>
        <begin position="296"/>
        <end position="318"/>
    </location>
</feature>
<evidence type="ECO:0000313" key="12">
    <source>
        <dbReference type="EMBL" id="MBC8569508.1"/>
    </source>
</evidence>
<keyword evidence="7 9" id="KW-0811">Translocation</keyword>
<keyword evidence="3 9" id="KW-1003">Cell membrane</keyword>
<dbReference type="InterPro" id="IPR005791">
    <property type="entry name" value="SecD"/>
</dbReference>
<feature type="domain" description="Protein export membrane protein SecD/SecF C-terminal" evidence="10">
    <location>
        <begin position="249"/>
        <end position="389"/>
    </location>
</feature>
<evidence type="ECO:0000259" key="10">
    <source>
        <dbReference type="Pfam" id="PF02355"/>
    </source>
</evidence>
<keyword evidence="4 9" id="KW-0812">Transmembrane</keyword>
<dbReference type="AlphaFoldDB" id="A0A926IAS1"/>
<dbReference type="GO" id="GO:0065002">
    <property type="term" value="P:intracellular protein transmembrane transport"/>
    <property type="evidence" value="ECO:0007669"/>
    <property type="project" value="UniProtKB-UniRule"/>
</dbReference>
<dbReference type="GO" id="GO:0006605">
    <property type="term" value="P:protein targeting"/>
    <property type="evidence" value="ECO:0007669"/>
    <property type="project" value="UniProtKB-UniRule"/>
</dbReference>
<feature type="transmembrane region" description="Helical" evidence="9">
    <location>
        <begin position="269"/>
        <end position="289"/>
    </location>
</feature>
<proteinExistence type="inferred from homology"/>
<dbReference type="Gene3D" id="1.20.1640.10">
    <property type="entry name" value="Multidrug efflux transporter AcrB transmembrane domain"/>
    <property type="match status" value="1"/>
</dbReference>
<comment type="caution">
    <text evidence="12">The sequence shown here is derived from an EMBL/GenBank/DDBJ whole genome shotgun (WGS) entry which is preliminary data.</text>
</comment>
<comment type="similarity">
    <text evidence="9">Belongs to the SecD/SecF family. SecD subfamily.</text>
</comment>
<dbReference type="NCBIfam" id="TIGR00916">
    <property type="entry name" value="2A0604s01"/>
    <property type="match status" value="1"/>
</dbReference>
<dbReference type="GO" id="GO:0043952">
    <property type="term" value="P:protein transport by the Sec complex"/>
    <property type="evidence" value="ECO:0007669"/>
    <property type="project" value="UniProtKB-UniRule"/>
</dbReference>
<dbReference type="GO" id="GO:0005886">
    <property type="term" value="C:plasma membrane"/>
    <property type="evidence" value="ECO:0007669"/>
    <property type="project" value="UniProtKB-SubCell"/>
</dbReference>
<protein>
    <recommendedName>
        <fullName evidence="9">Protein translocase subunit SecD</fullName>
    </recommendedName>
</protein>
<evidence type="ECO:0000256" key="6">
    <source>
        <dbReference type="ARBA" id="ARBA00022989"/>
    </source>
</evidence>
<dbReference type="EMBL" id="JACRTC010000001">
    <property type="protein sequence ID" value="MBC8569508.1"/>
    <property type="molecule type" value="Genomic_DNA"/>
</dbReference>
<feature type="transmembrane region" description="Helical" evidence="9">
    <location>
        <begin position="423"/>
        <end position="444"/>
    </location>
</feature>
<dbReference type="InterPro" id="IPR055344">
    <property type="entry name" value="SecD_SecF_C_bact"/>
</dbReference>
<dbReference type="InterPro" id="IPR054384">
    <property type="entry name" value="SecDF_P1_head"/>
</dbReference>
<dbReference type="SUPFAM" id="SSF82866">
    <property type="entry name" value="Multidrug efflux transporter AcrB transmembrane domain"/>
    <property type="match status" value="1"/>
</dbReference>
<dbReference type="HAMAP" id="MF_01463_B">
    <property type="entry name" value="SecD_B"/>
    <property type="match status" value="1"/>
</dbReference>
<keyword evidence="13" id="KW-1185">Reference proteome</keyword>
<evidence type="ECO:0000256" key="2">
    <source>
        <dbReference type="ARBA" id="ARBA00022448"/>
    </source>
</evidence>
<evidence type="ECO:0000256" key="4">
    <source>
        <dbReference type="ARBA" id="ARBA00022692"/>
    </source>
</evidence>
<reference evidence="12" key="1">
    <citation type="submission" date="2020-08" db="EMBL/GenBank/DDBJ databases">
        <title>Genome public.</title>
        <authorList>
            <person name="Liu C."/>
            <person name="Sun Q."/>
        </authorList>
    </citation>
    <scope>NUCLEOTIDE SEQUENCE</scope>
    <source>
        <strain evidence="12">NSJ-54</strain>
    </source>
</reference>
<dbReference type="GO" id="GO:0015450">
    <property type="term" value="F:protein-transporting ATPase activity"/>
    <property type="evidence" value="ECO:0007669"/>
    <property type="project" value="InterPro"/>
</dbReference>
<feature type="transmembrane region" description="Helical" evidence="9">
    <location>
        <begin position="324"/>
        <end position="344"/>
    </location>
</feature>
<evidence type="ECO:0000256" key="9">
    <source>
        <dbReference type="HAMAP-Rule" id="MF_01463"/>
    </source>
</evidence>
<dbReference type="Gene3D" id="3.30.1360.200">
    <property type="match status" value="1"/>
</dbReference>
<evidence type="ECO:0000256" key="5">
    <source>
        <dbReference type="ARBA" id="ARBA00022927"/>
    </source>
</evidence>
<dbReference type="InterPro" id="IPR022813">
    <property type="entry name" value="SecD/SecF_arch_bac"/>
</dbReference>